<evidence type="ECO:0000313" key="1">
    <source>
        <dbReference type="EMBL" id="WOC51061.1"/>
    </source>
</evidence>
<accession>A0AAU0EZ32</accession>
<protein>
    <submittedName>
        <fullName evidence="1">Uncharacterized protein</fullName>
    </submittedName>
</protein>
<dbReference type="KEGG" id="bpor:BPO_0414"/>
<dbReference type="Proteomes" id="UP001432059">
    <property type="component" value="Chromosome"/>
</dbReference>
<dbReference type="AlphaFoldDB" id="A0AAU0EZ32"/>
<reference evidence="1" key="1">
    <citation type="submission" date="2023-10" db="EMBL/GenBank/DDBJ databases">
        <title>Characterization and whole genome sequencing of a novel strain of Bergeyella porcorum QD2021 isolated from pig.</title>
        <authorList>
            <person name="Liu G."/>
            <person name="Chen C."/>
            <person name="Han X."/>
        </authorList>
    </citation>
    <scope>NUCLEOTIDE SEQUENCE</scope>
    <source>
        <strain evidence="1">QD2021</strain>
    </source>
</reference>
<proteinExistence type="predicted"/>
<keyword evidence="2" id="KW-1185">Reference proteome</keyword>
<dbReference type="EMBL" id="CP136426">
    <property type="protein sequence ID" value="WOC51061.1"/>
    <property type="molecule type" value="Genomic_DNA"/>
</dbReference>
<name>A0AAU0EZ32_9FLAO</name>
<sequence>MIYKFNIFKGKQPHKIVEKKQRDFNQK</sequence>
<gene>
    <name evidence="1" type="ORF">BPO_0414</name>
</gene>
<evidence type="ECO:0000313" key="2">
    <source>
        <dbReference type="Proteomes" id="UP001432059"/>
    </source>
</evidence>
<organism evidence="1 2">
    <name type="scientific">Bergeyella porcorum</name>
    <dbReference type="NCBI Taxonomy" id="1735111"/>
    <lineage>
        <taxon>Bacteria</taxon>
        <taxon>Pseudomonadati</taxon>
        <taxon>Bacteroidota</taxon>
        <taxon>Flavobacteriia</taxon>
        <taxon>Flavobacteriales</taxon>
        <taxon>Weeksellaceae</taxon>
        <taxon>Bergeyella</taxon>
    </lineage>
</organism>